<evidence type="ECO:0000259" key="2">
    <source>
        <dbReference type="Pfam" id="PF10988"/>
    </source>
</evidence>
<accession>A0ABZ0W1J7</accession>
<keyword evidence="4" id="KW-1185">Reference proteome</keyword>
<feature type="compositionally biased region" description="Polar residues" evidence="1">
    <location>
        <begin position="224"/>
        <end position="239"/>
    </location>
</feature>
<dbReference type="InterPro" id="IPR021255">
    <property type="entry name" value="DUF2807"/>
</dbReference>
<dbReference type="Proteomes" id="UP001325680">
    <property type="component" value="Chromosome"/>
</dbReference>
<dbReference type="Pfam" id="PF10988">
    <property type="entry name" value="DUF2807"/>
    <property type="match status" value="1"/>
</dbReference>
<protein>
    <submittedName>
        <fullName evidence="3">Head GIN domain-containing protein</fullName>
    </submittedName>
</protein>
<dbReference type="Gene3D" id="2.160.20.120">
    <property type="match status" value="1"/>
</dbReference>
<gene>
    <name evidence="3" type="ORF">U0035_12310</name>
</gene>
<dbReference type="RefSeq" id="WP_114790083.1">
    <property type="nucleotide sequence ID" value="NZ_CP139960.1"/>
</dbReference>
<evidence type="ECO:0000256" key="1">
    <source>
        <dbReference type="SAM" id="MobiDB-lite"/>
    </source>
</evidence>
<dbReference type="EMBL" id="CP139960">
    <property type="protein sequence ID" value="WQD36449.1"/>
    <property type="molecule type" value="Genomic_DNA"/>
</dbReference>
<name>A0ABZ0W1J7_9BACT</name>
<feature type="domain" description="Putative auto-transporter adhesin head GIN" evidence="2">
    <location>
        <begin position="40"/>
        <end position="224"/>
    </location>
</feature>
<proteinExistence type="predicted"/>
<feature type="region of interest" description="Disordered" evidence="1">
    <location>
        <begin position="217"/>
        <end position="239"/>
    </location>
</feature>
<organism evidence="3 4">
    <name type="scientific">Niabella yanshanensis</name>
    <dbReference type="NCBI Taxonomy" id="577386"/>
    <lineage>
        <taxon>Bacteria</taxon>
        <taxon>Pseudomonadati</taxon>
        <taxon>Bacteroidota</taxon>
        <taxon>Chitinophagia</taxon>
        <taxon>Chitinophagales</taxon>
        <taxon>Chitinophagaceae</taxon>
        <taxon>Niabella</taxon>
    </lineage>
</organism>
<dbReference type="PROSITE" id="PS51257">
    <property type="entry name" value="PROKAR_LIPOPROTEIN"/>
    <property type="match status" value="1"/>
</dbReference>
<reference evidence="3 4" key="1">
    <citation type="submission" date="2023-12" db="EMBL/GenBank/DDBJ databases">
        <title>Genome sequencing and assembly of bacterial species from a model synthetic community.</title>
        <authorList>
            <person name="Hogle S.L."/>
        </authorList>
    </citation>
    <scope>NUCLEOTIDE SEQUENCE [LARGE SCALE GENOMIC DNA]</scope>
    <source>
        <strain evidence="3 4">HAMBI_3031</strain>
    </source>
</reference>
<sequence>MKHLGLILIAAFAISSCNIIDSERVKGNGKLTTKTYDLKNFSNLDLGSSMEVHITQSDTYSVKIETDENLFNYLYVRVNDGNTLEVDVKDNINLDASGEVKVYISAPSLDKIDLSGAAQLQTEGKFVQEKKIEFDLSGASSGNISVRAPQVDLEASGASTLTVDGECRDVKASASGASTINSFDLKSENADIEASGASTVHVFSSLKLNARSHGASSVKYRGTPQVTQDVSGASSVGKD</sequence>
<evidence type="ECO:0000313" key="3">
    <source>
        <dbReference type="EMBL" id="WQD36449.1"/>
    </source>
</evidence>
<evidence type="ECO:0000313" key="4">
    <source>
        <dbReference type="Proteomes" id="UP001325680"/>
    </source>
</evidence>